<evidence type="ECO:0000313" key="3">
    <source>
        <dbReference type="EMBL" id="OON21367.1"/>
    </source>
</evidence>
<dbReference type="InterPro" id="IPR057692">
    <property type="entry name" value="DUF7932"/>
</dbReference>
<sequence length="1510" mass="166265">MYPFDVTFNSSPKPSSTHAEFNEADEALRRFYEEHTRPSSIRFPLCIEKPVTVDENVCSGKHRSIPELLPSMCSKASVSSEPVATRIDCDTQTHRNSMPKTQVNDSTPLFNSIFCNTLTNGTLAVCRLTCSARQATEIPKIEQGNYATSEALKMKIIRYADLVEQCTKMSAGRSSVITTNSLNLAGRHSRAQDTLHKTPVTEHDIFMLESTSSPDKYLLPCDLPIHVNVGDNTGIQYVIDASGESGLPGAPGRHGEPGVRGVDGQHSTDYPESRDGLPGGHGTRGTDGFPGSRGGNGATLYVDLRWLRPDENGHSEQLTCMGRSNAALFVNGVHCFTISINSTSKSDDQQICQPPILIFAPGGPGGDGGQGGNGGIGGEGGKGVATYCSMLRTSFIQTNSHRPCTYVPGRERESAYSLITEAAIDLLQGSRYGGHSQRYSRNERAGVFREPPVSDNILASSFISFMADKLEGPNAFLKRTRPKSSSRQRFFYAGDGGPGGQGGDGGRGGDAGDGGDGGVVTVTVDDPRLLMSIECNVSGGHPGSAAEGGAGGNGGIGGRPGKSSLPIHDCPVDACAECGIHRMNSVPESHLGTYTYTHLSSNTGDVCENSEYIGSLTTSGLQSSKNERNSLVCQFDSEEDDLYVPVSQLKSTTQLTLIPGAWGRNGPAGTAGERGAAGLRGKMGTITFRVTNSEFESESSQRSSTNSSDSRSEQELDSDRQYYLGTGYSSAPLQPSTYPTYLKRFQVKVLDFDVLGMDGDGFLKPNEDISITDIQLINQSSMPLPSGARLSFSSTDTVFMFTDQSVQLTALAPNEQVTLKETFCGRIQLEDSPQKPGEFNGLASIVACVSLCGIKFTQGCHEKKIPVRYPLRLCSVSSPKTTAFREEFQISFNIENLSRKPFYGSDMSDVDESNRVDIVLRVCREMRVVRSSSGDSNTMKLISLSEQIFGRSFNSPPQVDIHDSANLNFGVIPEATFFDNGTSIPGRLEVTVCCEVEKNVGVFTKLPFQLELYLAGKLIQYEQGCIRCVHRSTKAGTAFPTMFRFLQSKSETSRLNQMGKHTVHHPPESVSSNTAVLIIDEAMSEKEFAVWHSLLRSVGLGNFQIWDSEENQSTPINLSHHCRNQLIICPRYTPQKVELKDLVEQHTTNTPATECKQREPYDDSALLITIGVFDRHKYPGSACDSCSPLVYLLGPLSNLEKCWSDCSEMVTQISRSANARKFEIMGEQQNMGKCSGNPKNCVDQEYSRHIHPTIFVAQAYDEYGLPFMECCSGDQFRKPKDLNGKGSIDETRNVQPLELPEIVPLLSPWSQMFLVLLSLLSTRNRSSLLAQSPSKPVFCLPWGEQLSTSYLAALSLQPYLENDFISWPEECKPKCSRFEILCADIRESPERYFEQLSVSWTVLMKYQKRFAQHGDQGLRRRVETVYKQTTKELRNSLRKEEYQRAKKEALRRLKYPKSFLNFKQLLHPCIGFFPSRLNLFNLFEQLSSCQFNDAEIWQQLCIRAFSPTTH</sequence>
<organism evidence="3 4">
    <name type="scientific">Opisthorchis viverrini</name>
    <name type="common">Southeast Asian liver fluke</name>
    <dbReference type="NCBI Taxonomy" id="6198"/>
    <lineage>
        <taxon>Eukaryota</taxon>
        <taxon>Metazoa</taxon>
        <taxon>Spiralia</taxon>
        <taxon>Lophotrochozoa</taxon>
        <taxon>Platyhelminthes</taxon>
        <taxon>Trematoda</taxon>
        <taxon>Digenea</taxon>
        <taxon>Opisthorchiida</taxon>
        <taxon>Opisthorchiata</taxon>
        <taxon>Opisthorchiidae</taxon>
        <taxon>Opisthorchis</taxon>
    </lineage>
</organism>
<feature type="compositionally biased region" description="Low complexity" evidence="1">
    <location>
        <begin position="692"/>
        <end position="709"/>
    </location>
</feature>
<reference evidence="3 4" key="1">
    <citation type="submission" date="2015-03" db="EMBL/GenBank/DDBJ databases">
        <title>Draft genome of the nematode, Opisthorchis viverrini.</title>
        <authorList>
            <person name="Mitreva M."/>
        </authorList>
    </citation>
    <scope>NUCLEOTIDE SEQUENCE [LARGE SCALE GENOMIC DNA]</scope>
    <source>
        <strain evidence="3">Khon Kaen</strain>
    </source>
</reference>
<gene>
    <name evidence="3" type="ORF">X801_02736</name>
</gene>
<feature type="region of interest" description="Disordered" evidence="1">
    <location>
        <begin position="540"/>
        <end position="560"/>
    </location>
</feature>
<evidence type="ECO:0000256" key="1">
    <source>
        <dbReference type="SAM" id="MobiDB-lite"/>
    </source>
</evidence>
<dbReference type="Proteomes" id="UP000243686">
    <property type="component" value="Unassembled WGS sequence"/>
</dbReference>
<proteinExistence type="predicted"/>
<dbReference type="EMBL" id="KV892160">
    <property type="protein sequence ID" value="OON21367.1"/>
    <property type="molecule type" value="Genomic_DNA"/>
</dbReference>
<protein>
    <recommendedName>
        <fullName evidence="2">DUF7932 domain-containing protein</fullName>
    </recommendedName>
</protein>
<keyword evidence="4" id="KW-1185">Reference proteome</keyword>
<accession>A0A1S8X3W4</accession>
<feature type="domain" description="DUF7932" evidence="2">
    <location>
        <begin position="747"/>
        <end position="869"/>
    </location>
</feature>
<feature type="region of interest" description="Disordered" evidence="1">
    <location>
        <begin position="477"/>
        <end position="518"/>
    </location>
</feature>
<name>A0A1S8X3W4_OPIVI</name>
<dbReference type="PANTHER" id="PTHR24637">
    <property type="entry name" value="COLLAGEN"/>
    <property type="match status" value="1"/>
</dbReference>
<dbReference type="Pfam" id="PF25560">
    <property type="entry name" value="DUF7932"/>
    <property type="match status" value="1"/>
</dbReference>
<evidence type="ECO:0000259" key="2">
    <source>
        <dbReference type="Pfam" id="PF25560"/>
    </source>
</evidence>
<feature type="region of interest" description="Disordered" evidence="1">
    <location>
        <begin position="692"/>
        <end position="717"/>
    </location>
</feature>
<evidence type="ECO:0000313" key="4">
    <source>
        <dbReference type="Proteomes" id="UP000243686"/>
    </source>
</evidence>
<feature type="compositionally biased region" description="Gly residues" evidence="1">
    <location>
        <begin position="494"/>
        <end position="518"/>
    </location>
</feature>
<feature type="region of interest" description="Disordered" evidence="1">
    <location>
        <begin position="245"/>
        <end position="295"/>
    </location>
</feature>